<dbReference type="Gene3D" id="3.40.50.300">
    <property type="entry name" value="P-loop containing nucleotide triphosphate hydrolases"/>
    <property type="match status" value="2"/>
</dbReference>
<dbReference type="InterPro" id="IPR027417">
    <property type="entry name" value="P-loop_NTPase"/>
</dbReference>
<dbReference type="Pfam" id="PF03308">
    <property type="entry name" value="MeaB"/>
    <property type="match status" value="1"/>
</dbReference>
<evidence type="ECO:0000313" key="1">
    <source>
        <dbReference type="EMBL" id="PKW27702.1"/>
    </source>
</evidence>
<keyword evidence="2" id="KW-1185">Reference proteome</keyword>
<name>A0A2N3YLJ5_9MICO</name>
<dbReference type="AlphaFoldDB" id="A0A2N3YLJ5"/>
<dbReference type="OrthoDB" id="3192509at2"/>
<gene>
    <name evidence="1" type="ORF">ATL31_2553</name>
</gene>
<protein>
    <submittedName>
        <fullName evidence="1">ArgK protein</fullName>
    </submittedName>
</protein>
<evidence type="ECO:0000313" key="2">
    <source>
        <dbReference type="Proteomes" id="UP000233781"/>
    </source>
</evidence>
<organism evidence="1 2">
    <name type="scientific">Phycicoccus duodecadis</name>
    <dbReference type="NCBI Taxonomy" id="173053"/>
    <lineage>
        <taxon>Bacteria</taxon>
        <taxon>Bacillati</taxon>
        <taxon>Actinomycetota</taxon>
        <taxon>Actinomycetes</taxon>
        <taxon>Micrococcales</taxon>
        <taxon>Intrasporangiaceae</taxon>
        <taxon>Phycicoccus</taxon>
    </lineage>
</organism>
<dbReference type="Proteomes" id="UP000233781">
    <property type="component" value="Unassembled WGS sequence"/>
</dbReference>
<dbReference type="RefSeq" id="WP_101396087.1">
    <property type="nucleotide sequence ID" value="NZ_PJNE01000001.1"/>
</dbReference>
<dbReference type="PANTHER" id="PTHR10285">
    <property type="entry name" value="URIDINE KINASE"/>
    <property type="match status" value="1"/>
</dbReference>
<reference evidence="1 2" key="1">
    <citation type="submission" date="2017-12" db="EMBL/GenBank/DDBJ databases">
        <title>Sequencing the genomes of 1000 Actinobacteria strains.</title>
        <authorList>
            <person name="Klenk H.-P."/>
        </authorList>
    </citation>
    <scope>NUCLEOTIDE SEQUENCE [LARGE SCALE GENOMIC DNA]</scope>
    <source>
        <strain evidence="1 2">DSM 12806</strain>
    </source>
</reference>
<comment type="caution">
    <text evidence="1">The sequence shown here is derived from an EMBL/GenBank/DDBJ whole genome shotgun (WGS) entry which is preliminary data.</text>
</comment>
<proteinExistence type="predicted"/>
<sequence length="229" mass="24192">MNTSGASASIHSGLGPLADLAEALVPSGGGRALLGVCGVPGAGKSTLAEALVAELARRHGPGFVAHVPMDGYHLADVQLERLGLRDRKGAPETFDALGYAALLRRLREDVERDVYAPDFERTLEQPIAGAMVVPGGSRLVVTEGNYLLLDDPGWREARAALDAVWFVDGDDEVRRSRLVARHVAFGKTPEAAAAWVSAVDEPNAAMVRAGRGAADRVVLVADDGWRLPD</sequence>
<dbReference type="SUPFAM" id="SSF52540">
    <property type="entry name" value="P-loop containing nucleoside triphosphate hydrolases"/>
    <property type="match status" value="1"/>
</dbReference>
<accession>A0A2N3YLJ5</accession>
<dbReference type="EMBL" id="PJNE01000001">
    <property type="protein sequence ID" value="PKW27702.1"/>
    <property type="molecule type" value="Genomic_DNA"/>
</dbReference>
<dbReference type="NCBIfam" id="NF006743">
    <property type="entry name" value="PRK09270.1-2"/>
    <property type="match status" value="1"/>
</dbReference>